<feature type="transmembrane region" description="Helical" evidence="1">
    <location>
        <begin position="25"/>
        <end position="49"/>
    </location>
</feature>
<evidence type="ECO:0000256" key="1">
    <source>
        <dbReference type="SAM" id="Phobius"/>
    </source>
</evidence>
<reference evidence="2 3" key="1">
    <citation type="submission" date="2017-09" db="EMBL/GenBank/DDBJ databases">
        <title>Large-scale bioinformatics analysis of Bacillus genomes uncovers conserved roles of natural products in bacterial physiology.</title>
        <authorList>
            <consortium name="Agbiome Team Llc"/>
            <person name="Bleich R.M."/>
            <person name="Grubbs K.J."/>
            <person name="Santa Maria K.C."/>
            <person name="Allen S.E."/>
            <person name="Farag S."/>
            <person name="Shank E.A."/>
            <person name="Bowers A."/>
        </authorList>
    </citation>
    <scope>NUCLEOTIDE SEQUENCE [LARGE SCALE GENOMIC DNA]</scope>
    <source>
        <strain evidence="2 3">AFS065400</strain>
    </source>
</reference>
<keyword evidence="1" id="KW-0472">Membrane</keyword>
<keyword evidence="1" id="KW-0812">Transmembrane</keyword>
<protein>
    <submittedName>
        <fullName evidence="2">Uncharacterized protein</fullName>
    </submittedName>
</protein>
<dbReference type="AlphaFoldDB" id="A0A9X7AN42"/>
<comment type="caution">
    <text evidence="2">The sequence shown here is derived from an EMBL/GenBank/DDBJ whole genome shotgun (WGS) entry which is preliminary data.</text>
</comment>
<dbReference type="EMBL" id="NVCO01000039">
    <property type="protein sequence ID" value="PFT45881.1"/>
    <property type="molecule type" value="Genomic_DNA"/>
</dbReference>
<evidence type="ECO:0000313" key="3">
    <source>
        <dbReference type="Proteomes" id="UP000226106"/>
    </source>
</evidence>
<accession>A0A9X7AN42</accession>
<sequence>MLLFWTIHKHSDLYDLVQFKDFSNLMILVPFLFFAVVMAIFTLLLSYLVRNASDIKQDN</sequence>
<organism evidence="2 3">
    <name type="scientific">Bacillus thuringiensis</name>
    <dbReference type="NCBI Taxonomy" id="1428"/>
    <lineage>
        <taxon>Bacteria</taxon>
        <taxon>Bacillati</taxon>
        <taxon>Bacillota</taxon>
        <taxon>Bacilli</taxon>
        <taxon>Bacillales</taxon>
        <taxon>Bacillaceae</taxon>
        <taxon>Bacillus</taxon>
        <taxon>Bacillus cereus group</taxon>
    </lineage>
</organism>
<name>A0A9X7AN42_BACTU</name>
<evidence type="ECO:0000313" key="2">
    <source>
        <dbReference type="EMBL" id="PFT45881.1"/>
    </source>
</evidence>
<gene>
    <name evidence="2" type="ORF">COK72_13970</name>
</gene>
<keyword evidence="1" id="KW-1133">Transmembrane helix</keyword>
<dbReference type="Proteomes" id="UP000226106">
    <property type="component" value="Unassembled WGS sequence"/>
</dbReference>
<proteinExistence type="predicted"/>